<reference evidence="2 3" key="1">
    <citation type="journal article" date="2023" name="Mol. Biol. Evol.">
        <title>Genomics of Secondarily Temperate Adaptation in the Only Non-Antarctic Icefish.</title>
        <authorList>
            <person name="Rivera-Colon A.G."/>
            <person name="Rayamajhi N."/>
            <person name="Minhas B.F."/>
            <person name="Madrigal G."/>
            <person name="Bilyk K.T."/>
            <person name="Yoon V."/>
            <person name="Hune M."/>
            <person name="Gregory S."/>
            <person name="Cheng C.H.C."/>
            <person name="Catchen J.M."/>
        </authorList>
    </citation>
    <scope>NUCLEOTIDE SEQUENCE [LARGE SCALE GENOMIC DNA]</scope>
    <source>
        <tissue evidence="2">White muscle</tissue>
    </source>
</reference>
<gene>
    <name evidence="2" type="ORF">CgunFtcFv8_020218</name>
</gene>
<comment type="caution">
    <text evidence="2">The sequence shown here is derived from an EMBL/GenBank/DDBJ whole genome shotgun (WGS) entry which is preliminary data.</text>
</comment>
<sequence>MFCSFRSSSSTSDSVTAVTWISGGDCEQVNPWDDHCSEGQEQPTPSDSTGTPRDRNKHTSSCREEPSDSTGTPRDRNKQTFSCREGYLM</sequence>
<keyword evidence="3" id="KW-1185">Reference proteome</keyword>
<dbReference type="AlphaFoldDB" id="A0AAN8E420"/>
<protein>
    <submittedName>
        <fullName evidence="2">Uncharacterized protein</fullName>
    </submittedName>
</protein>
<evidence type="ECO:0000313" key="2">
    <source>
        <dbReference type="EMBL" id="KAK5934796.1"/>
    </source>
</evidence>
<organism evidence="2 3">
    <name type="scientific">Champsocephalus gunnari</name>
    <name type="common">Mackerel icefish</name>
    <dbReference type="NCBI Taxonomy" id="52237"/>
    <lineage>
        <taxon>Eukaryota</taxon>
        <taxon>Metazoa</taxon>
        <taxon>Chordata</taxon>
        <taxon>Craniata</taxon>
        <taxon>Vertebrata</taxon>
        <taxon>Euteleostomi</taxon>
        <taxon>Actinopterygii</taxon>
        <taxon>Neopterygii</taxon>
        <taxon>Teleostei</taxon>
        <taxon>Neoteleostei</taxon>
        <taxon>Acanthomorphata</taxon>
        <taxon>Eupercaria</taxon>
        <taxon>Perciformes</taxon>
        <taxon>Notothenioidei</taxon>
        <taxon>Channichthyidae</taxon>
        <taxon>Champsocephalus</taxon>
    </lineage>
</organism>
<name>A0AAN8E420_CHAGU</name>
<proteinExistence type="predicted"/>
<dbReference type="Proteomes" id="UP001331515">
    <property type="component" value="Unassembled WGS sequence"/>
</dbReference>
<feature type="compositionally biased region" description="Polar residues" evidence="1">
    <location>
        <begin position="39"/>
        <end position="51"/>
    </location>
</feature>
<evidence type="ECO:0000313" key="3">
    <source>
        <dbReference type="Proteomes" id="UP001331515"/>
    </source>
</evidence>
<evidence type="ECO:0000256" key="1">
    <source>
        <dbReference type="SAM" id="MobiDB-lite"/>
    </source>
</evidence>
<feature type="region of interest" description="Disordered" evidence="1">
    <location>
        <begin position="30"/>
        <end position="89"/>
    </location>
</feature>
<accession>A0AAN8E420</accession>
<dbReference type="EMBL" id="JAURVH010001513">
    <property type="protein sequence ID" value="KAK5934796.1"/>
    <property type="molecule type" value="Genomic_DNA"/>
</dbReference>